<dbReference type="RefSeq" id="WP_156972240.1">
    <property type="nucleotide sequence ID" value="NZ_CDRZ01000247.1"/>
</dbReference>
<gene>
    <name evidence="1" type="ORF">SSCH_50027</name>
</gene>
<dbReference type="Proteomes" id="UP000046155">
    <property type="component" value="Unassembled WGS sequence"/>
</dbReference>
<accession>A0A0B7MHF0</accession>
<reference evidence="2" key="1">
    <citation type="submission" date="2015-01" db="EMBL/GenBank/DDBJ databases">
        <authorList>
            <person name="Manzoor Shahid"/>
            <person name="Zubair Saima"/>
        </authorList>
    </citation>
    <scope>NUCLEOTIDE SEQUENCE [LARGE SCALE GENOMIC DNA]</scope>
    <source>
        <strain evidence="2">Sp3</strain>
    </source>
</reference>
<organism evidence="1 2">
    <name type="scientific">Syntrophaceticus schinkii</name>
    <dbReference type="NCBI Taxonomy" id="499207"/>
    <lineage>
        <taxon>Bacteria</taxon>
        <taxon>Bacillati</taxon>
        <taxon>Bacillota</taxon>
        <taxon>Clostridia</taxon>
        <taxon>Thermoanaerobacterales</taxon>
        <taxon>Thermoanaerobacterales Family III. Incertae Sedis</taxon>
        <taxon>Syntrophaceticus</taxon>
    </lineage>
</organism>
<sequence length="85" mass="9912">MMLITITNWKRKAAVVLKFLFFLLLIGLIIPQFLTFIAGGLADINDNESHYMRVEKGSIDKPREESNFLERLRQFYYGKEPGSTR</sequence>
<dbReference type="EMBL" id="CDRZ01000247">
    <property type="protein sequence ID" value="CEO89490.1"/>
    <property type="molecule type" value="Genomic_DNA"/>
</dbReference>
<protein>
    <submittedName>
        <fullName evidence="1">Uncharacterized protein</fullName>
    </submittedName>
</protein>
<dbReference type="AlphaFoldDB" id="A0A0B7MHF0"/>
<name>A0A0B7MHF0_9FIRM</name>
<keyword evidence="2" id="KW-1185">Reference proteome</keyword>
<evidence type="ECO:0000313" key="2">
    <source>
        <dbReference type="Proteomes" id="UP000046155"/>
    </source>
</evidence>
<proteinExistence type="predicted"/>
<evidence type="ECO:0000313" key="1">
    <source>
        <dbReference type="EMBL" id="CEO89490.1"/>
    </source>
</evidence>